<gene>
    <name evidence="15" type="ORF">SAMN05216193_103253</name>
</gene>
<keyword evidence="4" id="KW-0145">Chemotaxis</keyword>
<keyword evidence="7 12" id="KW-0472">Membrane</keyword>
<evidence type="ECO:0000313" key="15">
    <source>
        <dbReference type="EMBL" id="SDN51050.1"/>
    </source>
</evidence>
<dbReference type="SMART" id="SM00283">
    <property type="entry name" value="MA"/>
    <property type="match status" value="1"/>
</dbReference>
<evidence type="ECO:0000256" key="7">
    <source>
        <dbReference type="ARBA" id="ARBA00023136"/>
    </source>
</evidence>
<keyword evidence="6 12" id="KW-1133">Transmembrane helix</keyword>
<dbReference type="STRING" id="198616.SAMN05216193_103253"/>
<dbReference type="InterPro" id="IPR004089">
    <property type="entry name" value="MCPsignal_dom"/>
</dbReference>
<keyword evidence="8 10" id="KW-0807">Transducer</keyword>
<dbReference type="PANTHER" id="PTHR32089:SF112">
    <property type="entry name" value="LYSOZYME-LIKE PROTEIN-RELATED"/>
    <property type="match status" value="1"/>
</dbReference>
<comment type="similarity">
    <text evidence="9">Belongs to the methyl-accepting chemotaxis (MCP) protein family.</text>
</comment>
<dbReference type="EMBL" id="FNIJ01000003">
    <property type="protein sequence ID" value="SDN51050.1"/>
    <property type="molecule type" value="Genomic_DNA"/>
</dbReference>
<keyword evidence="3" id="KW-0488">Methylation</keyword>
<dbReference type="Proteomes" id="UP000242957">
    <property type="component" value="Unassembled WGS sequence"/>
</dbReference>
<dbReference type="CDD" id="cd18773">
    <property type="entry name" value="PDC1_HK_sensor"/>
    <property type="match status" value="1"/>
</dbReference>
<evidence type="ECO:0000256" key="8">
    <source>
        <dbReference type="ARBA" id="ARBA00023224"/>
    </source>
</evidence>
<sequence length="644" mass="68627">MRPWHRSIQSQLIFSMGGALLLSLLIVLGLYALLVNRLSERYLLEQALPASIEAIRNDFERQLAGPITAVAGIADNSLVQDWLAAGADPARQDDFVRYLRGLRTSQRAFATLIVDGATGAYYTDQGRERTLGRDDPKDAWYFRFVESGQPRILNIDADGRTGELTLFIDQRIERDGRLLGIAGLGLNMGELSALIRDFRFGQSGRVYLVKNDGRVQIHPDASLSGAHSLTELVGAGAAAALLGHGEFRSTRFQRDGVAYLAASLPLHDLGWTLVSEVPEAEIHAEARQALQLSTLAGAVVALLCLAVVALLARGLVRPLRQVTTALREIGAGGGDLTRRLDDSRADELGDLARGFNRFLEGQRALIGAVLGTSQQLQQAVAGVMAVVDNTAERAGRQQEMTDMVATAVNEMGSTVQEIARNAEQAASASQQARDEAGQARQVVAGSQQHGQRMAAEIGQAAGAVEQLAGQVASIDQVLAVIRGVSEQTNLLALNAAIEAARAGEAGRGFAVVADEVRTLARRTQGSTDEIQTMIQRLKQGAEAAVGSMQSGQAATGEGLQASQRAGTSLGAIADQVELISDINHQVATATEEQSAVTEDINRNVQGIADLARATAGEVQRGRDQCLALRGLADDLARQMAQFRL</sequence>
<name>A0A1H0BZV3_9PSED</name>
<dbReference type="GO" id="GO:0005886">
    <property type="term" value="C:plasma membrane"/>
    <property type="evidence" value="ECO:0007669"/>
    <property type="project" value="UniProtKB-SubCell"/>
</dbReference>
<dbReference type="InterPro" id="IPR003660">
    <property type="entry name" value="HAMP_dom"/>
</dbReference>
<dbReference type="OrthoDB" id="2489132at2"/>
<comment type="subcellular location">
    <subcellularLocation>
        <location evidence="1">Cell membrane</location>
        <topology evidence="1">Multi-pass membrane protein</topology>
    </subcellularLocation>
</comment>
<dbReference type="SMART" id="SM00304">
    <property type="entry name" value="HAMP"/>
    <property type="match status" value="1"/>
</dbReference>
<protein>
    <submittedName>
        <fullName evidence="15">Methyl-accepting chemotaxis protein</fullName>
    </submittedName>
</protein>
<dbReference type="CDD" id="cd12912">
    <property type="entry name" value="PDC2_MCP_like"/>
    <property type="match status" value="1"/>
</dbReference>
<feature type="domain" description="Methyl-accepting transducer" evidence="13">
    <location>
        <begin position="372"/>
        <end position="608"/>
    </location>
</feature>
<dbReference type="AlphaFoldDB" id="A0A1H0BZV3"/>
<feature type="transmembrane region" description="Helical" evidence="12">
    <location>
        <begin position="292"/>
        <end position="312"/>
    </location>
</feature>
<keyword evidence="16" id="KW-1185">Reference proteome</keyword>
<accession>A0A1H0BZV3</accession>
<evidence type="ECO:0000313" key="16">
    <source>
        <dbReference type="Proteomes" id="UP000242957"/>
    </source>
</evidence>
<dbReference type="FunFam" id="1.10.287.950:FF:000001">
    <property type="entry name" value="Methyl-accepting chemotaxis sensory transducer"/>
    <property type="match status" value="1"/>
</dbReference>
<reference evidence="16" key="1">
    <citation type="submission" date="2016-10" db="EMBL/GenBank/DDBJ databases">
        <authorList>
            <person name="Varghese N."/>
            <person name="Submissions S."/>
        </authorList>
    </citation>
    <scope>NUCLEOTIDE SEQUENCE [LARGE SCALE GENOMIC DNA]</scope>
    <source>
        <strain evidence="16">JCM 21621</strain>
    </source>
</reference>
<evidence type="ECO:0000256" key="1">
    <source>
        <dbReference type="ARBA" id="ARBA00004651"/>
    </source>
</evidence>
<dbReference type="PROSITE" id="PS50885">
    <property type="entry name" value="HAMP"/>
    <property type="match status" value="1"/>
</dbReference>
<dbReference type="GO" id="GO:0007165">
    <property type="term" value="P:signal transduction"/>
    <property type="evidence" value="ECO:0007669"/>
    <property type="project" value="UniProtKB-KW"/>
</dbReference>
<evidence type="ECO:0000259" key="13">
    <source>
        <dbReference type="PROSITE" id="PS50111"/>
    </source>
</evidence>
<evidence type="ECO:0000256" key="10">
    <source>
        <dbReference type="PROSITE-ProRule" id="PRU00284"/>
    </source>
</evidence>
<proteinExistence type="inferred from homology"/>
<feature type="transmembrane region" description="Helical" evidence="12">
    <location>
        <begin position="12"/>
        <end position="34"/>
    </location>
</feature>
<evidence type="ECO:0000256" key="11">
    <source>
        <dbReference type="SAM" id="MobiDB-lite"/>
    </source>
</evidence>
<dbReference type="InterPro" id="IPR033479">
    <property type="entry name" value="dCache_1"/>
</dbReference>
<evidence type="ECO:0000256" key="4">
    <source>
        <dbReference type="ARBA" id="ARBA00022500"/>
    </source>
</evidence>
<dbReference type="Gene3D" id="3.30.450.20">
    <property type="entry name" value="PAS domain"/>
    <property type="match status" value="1"/>
</dbReference>
<evidence type="ECO:0000256" key="2">
    <source>
        <dbReference type="ARBA" id="ARBA00022475"/>
    </source>
</evidence>
<keyword evidence="5 12" id="KW-0812">Transmembrane</keyword>
<evidence type="ECO:0000256" key="9">
    <source>
        <dbReference type="ARBA" id="ARBA00029447"/>
    </source>
</evidence>
<organism evidence="15 16">
    <name type="scientific">Pseudomonas jinjuensis</name>
    <dbReference type="NCBI Taxonomy" id="198616"/>
    <lineage>
        <taxon>Bacteria</taxon>
        <taxon>Pseudomonadati</taxon>
        <taxon>Pseudomonadota</taxon>
        <taxon>Gammaproteobacteria</taxon>
        <taxon>Pseudomonadales</taxon>
        <taxon>Pseudomonadaceae</taxon>
        <taxon>Pseudomonas</taxon>
    </lineage>
</organism>
<feature type="region of interest" description="Disordered" evidence="11">
    <location>
        <begin position="423"/>
        <end position="447"/>
    </location>
</feature>
<dbReference type="PROSITE" id="PS50111">
    <property type="entry name" value="CHEMOTAXIS_TRANSDUC_2"/>
    <property type="match status" value="1"/>
</dbReference>
<evidence type="ECO:0000256" key="3">
    <source>
        <dbReference type="ARBA" id="ARBA00022481"/>
    </source>
</evidence>
<dbReference type="SUPFAM" id="SSF58104">
    <property type="entry name" value="Methyl-accepting chemotaxis protein (MCP) signaling domain"/>
    <property type="match status" value="1"/>
</dbReference>
<dbReference type="CDD" id="cd11386">
    <property type="entry name" value="MCP_signal"/>
    <property type="match status" value="1"/>
</dbReference>
<feature type="domain" description="HAMP" evidence="14">
    <location>
        <begin position="313"/>
        <end position="367"/>
    </location>
</feature>
<dbReference type="Pfam" id="PF00015">
    <property type="entry name" value="MCPsignal"/>
    <property type="match status" value="1"/>
</dbReference>
<dbReference type="PANTHER" id="PTHR32089">
    <property type="entry name" value="METHYL-ACCEPTING CHEMOTAXIS PROTEIN MCPB"/>
    <property type="match status" value="1"/>
</dbReference>
<evidence type="ECO:0000256" key="6">
    <source>
        <dbReference type="ARBA" id="ARBA00022989"/>
    </source>
</evidence>
<keyword evidence="2" id="KW-1003">Cell membrane</keyword>
<evidence type="ECO:0000256" key="5">
    <source>
        <dbReference type="ARBA" id="ARBA00022692"/>
    </source>
</evidence>
<evidence type="ECO:0000259" key="14">
    <source>
        <dbReference type="PROSITE" id="PS50885"/>
    </source>
</evidence>
<dbReference type="Pfam" id="PF00672">
    <property type="entry name" value="HAMP"/>
    <property type="match status" value="1"/>
</dbReference>
<dbReference type="GO" id="GO:0006935">
    <property type="term" value="P:chemotaxis"/>
    <property type="evidence" value="ECO:0007669"/>
    <property type="project" value="UniProtKB-KW"/>
</dbReference>
<evidence type="ECO:0000256" key="12">
    <source>
        <dbReference type="SAM" id="Phobius"/>
    </source>
</evidence>
<dbReference type="Gene3D" id="1.10.287.950">
    <property type="entry name" value="Methyl-accepting chemotaxis protein"/>
    <property type="match status" value="1"/>
</dbReference>
<dbReference type="Pfam" id="PF02743">
    <property type="entry name" value="dCache_1"/>
    <property type="match status" value="1"/>
</dbReference>
<dbReference type="CDD" id="cd06225">
    <property type="entry name" value="HAMP"/>
    <property type="match status" value="1"/>
</dbReference>